<organism evidence="1">
    <name type="scientific">viral metagenome</name>
    <dbReference type="NCBI Taxonomy" id="1070528"/>
    <lineage>
        <taxon>unclassified sequences</taxon>
        <taxon>metagenomes</taxon>
        <taxon>organismal metagenomes</taxon>
    </lineage>
</organism>
<dbReference type="EMBL" id="MN739377">
    <property type="protein sequence ID" value="QHT01569.1"/>
    <property type="molecule type" value="Genomic_DNA"/>
</dbReference>
<dbReference type="AlphaFoldDB" id="A0A6C0CD03"/>
<dbReference type="InterPro" id="IPR008615">
    <property type="entry name" value="FNIP"/>
</dbReference>
<dbReference type="PANTHER" id="PTHR32134:SF169">
    <property type="entry name" value="FNIP REPEAT-CONTAINING PROTEIN-RELATED"/>
    <property type="match status" value="1"/>
</dbReference>
<reference evidence="1" key="1">
    <citation type="journal article" date="2020" name="Nature">
        <title>Giant virus diversity and host interactions through global metagenomics.</title>
        <authorList>
            <person name="Schulz F."/>
            <person name="Roux S."/>
            <person name="Paez-Espino D."/>
            <person name="Jungbluth S."/>
            <person name="Walsh D.A."/>
            <person name="Denef V.J."/>
            <person name="McMahon K.D."/>
            <person name="Konstantinidis K.T."/>
            <person name="Eloe-Fadrosh E.A."/>
            <person name="Kyrpides N.C."/>
            <person name="Woyke T."/>
        </authorList>
    </citation>
    <scope>NUCLEOTIDE SEQUENCE</scope>
    <source>
        <strain evidence="1">GVMAG-M-3300020192-26</strain>
    </source>
</reference>
<protein>
    <recommendedName>
        <fullName evidence="2">F-box and FNIP repeat-containing protein</fullName>
    </recommendedName>
</protein>
<evidence type="ECO:0008006" key="2">
    <source>
        <dbReference type="Google" id="ProtNLM"/>
    </source>
</evidence>
<dbReference type="InterPro" id="IPR032675">
    <property type="entry name" value="LRR_dom_sf"/>
</dbReference>
<dbReference type="SUPFAM" id="SSF52058">
    <property type="entry name" value="L domain-like"/>
    <property type="match status" value="1"/>
</dbReference>
<dbReference type="InterPro" id="IPR051251">
    <property type="entry name" value="STK_FNIP-Repeat"/>
</dbReference>
<dbReference type="Pfam" id="PF05725">
    <property type="entry name" value="FNIP"/>
    <property type="match status" value="2"/>
</dbReference>
<accession>A0A6C0CD03</accession>
<evidence type="ECO:0000313" key="1">
    <source>
        <dbReference type="EMBL" id="QHT01569.1"/>
    </source>
</evidence>
<proteinExistence type="predicted"/>
<dbReference type="Gene3D" id="3.80.10.10">
    <property type="entry name" value="Ribonuclease Inhibitor"/>
    <property type="match status" value="1"/>
</dbReference>
<dbReference type="PANTHER" id="PTHR32134">
    <property type="entry name" value="FNIP REPEAT-CONTAINING PROTEIN"/>
    <property type="match status" value="1"/>
</dbReference>
<sequence>MHLILKDIGLQVSESLTNQEKIRFSMTSTYFNKLKYQFIYQNKINMARIRKLSYFNNFEFVEINDIMQEVGYANILPKNVKFICFSTGKTKIPQYVTHLTFIDKFNQSIANCIPNSVTCITFGHSFNQSIANCIPNSVTCLTFGHSFNQSIANCIPNSVTRLTFGHSFNQSIANCIPNSVTHLTFGCSFNQSTTNCIPNSVTHLTFGNQFFNGYPFGDVLKSVTHLTISNTCINMSWCMPFLTHLTINVHHAFVSLDKKSPHQSLI</sequence>
<name>A0A6C0CD03_9ZZZZ</name>